<feature type="coiled-coil region" evidence="1">
    <location>
        <begin position="254"/>
        <end position="314"/>
    </location>
</feature>
<feature type="domain" description="Fas-binding factor 1 C-terminal" evidence="3">
    <location>
        <begin position="235"/>
        <end position="754"/>
    </location>
</feature>
<proteinExistence type="predicted"/>
<feature type="compositionally biased region" description="Low complexity" evidence="2">
    <location>
        <begin position="657"/>
        <end position="666"/>
    </location>
</feature>
<dbReference type="InterPro" id="IPR033561">
    <property type="entry name" value="FBF1"/>
</dbReference>
<dbReference type="GO" id="GO:0060271">
    <property type="term" value="P:cilium assembly"/>
    <property type="evidence" value="ECO:0007669"/>
    <property type="project" value="InterPro"/>
</dbReference>
<dbReference type="GO" id="GO:0005814">
    <property type="term" value="C:centriole"/>
    <property type="evidence" value="ECO:0007669"/>
    <property type="project" value="TreeGrafter"/>
</dbReference>
<name>A0A7D9IYP7_PARCT</name>
<gene>
    <name evidence="4" type="ORF">PACLA_8A050225</name>
</gene>
<keyword evidence="5" id="KW-1185">Reference proteome</keyword>
<accession>A0A7D9IYP7</accession>
<reference evidence="4" key="1">
    <citation type="submission" date="2020-04" db="EMBL/GenBank/DDBJ databases">
        <authorList>
            <person name="Alioto T."/>
            <person name="Alioto T."/>
            <person name="Gomez Garrido J."/>
        </authorList>
    </citation>
    <scope>NUCLEOTIDE SEQUENCE</scope>
    <source>
        <strain evidence="4">A484AB</strain>
    </source>
</reference>
<sequence length="764" mass="89492">MAPFGLSDHFTISLFPKIRNINTNKPRVVKSRDIRPSNKMALGRVLSTIDWSCLDLINSCEGKVDFFNKIVSDSLNLIMPIKIRTIHNNDAPWMSDKLKRSIKNRQRALQSGNSIEFKYYRNVVNMERKKCKSSYYDCKIKNLKHVKPRNWWSAVKKISGMNTITKPDLRSNLQIDDLDNLSDIEVANKINDKFLEPLQEFQPLQVTVPNNDSISNVLTVSELDVWNCLNSLNPWKNRVQTLEESYQRREARQREEIELLIIKHKDTVNQLEREKSDLQTGHARKISTLEANKLTEIERLNETHRRALDEVRSEHLAEINHLKKMKEQEISATMTAFSHTKSLQSLMEQVLNSTKQVEDLHHLVEVSHKSSQQERDITMKTKDEYLTQLQDRLLKQQTDNDEERTRLQNLVAKMEVQIREQSRKFEEDKWKLSQEDSRLKSLRVSLEEERRVTREQLEAERGLVQRTKEEFLSQQRQMMLDINEERRTLALERAEVSAAQRGMMNKEKQKHDNFTKLDAEQESARVRLAEDTAALDARETQLRRDQEELRREKRIFVDKHDKWNTEKDHIGKLGLELEKRAQEIDEVSLEAAKVREEGRKSLEVAQRMQVEIAQQANELEARVLLLQEKDRQVADERLASLKEKRELEVERRRGLCSRCSQSQSRPRTLDSTGKREPSARLSQSLDGSLSSRYATSRELITSPPPPRASSVHSLPPDLLVNTLDLKRTLRRWSQDKEQDEEFLAKESEFLNSLQDTRLSPLYRE</sequence>
<feature type="coiled-coil region" evidence="1">
    <location>
        <begin position="386"/>
        <end position="424"/>
    </location>
</feature>
<keyword evidence="1" id="KW-0175">Coiled coil</keyword>
<feature type="coiled-coil region" evidence="1">
    <location>
        <begin position="577"/>
        <end position="644"/>
    </location>
</feature>
<dbReference type="EMBL" id="CACRXK020009026">
    <property type="protein sequence ID" value="CAB4016222.1"/>
    <property type="molecule type" value="Genomic_DNA"/>
</dbReference>
<dbReference type="GO" id="GO:0090162">
    <property type="term" value="P:establishment of epithelial cell polarity"/>
    <property type="evidence" value="ECO:0007669"/>
    <property type="project" value="InterPro"/>
</dbReference>
<organism evidence="4 5">
    <name type="scientific">Paramuricea clavata</name>
    <name type="common">Red gorgonian</name>
    <name type="synonym">Violescent sea-whip</name>
    <dbReference type="NCBI Taxonomy" id="317549"/>
    <lineage>
        <taxon>Eukaryota</taxon>
        <taxon>Metazoa</taxon>
        <taxon>Cnidaria</taxon>
        <taxon>Anthozoa</taxon>
        <taxon>Octocorallia</taxon>
        <taxon>Malacalcyonacea</taxon>
        <taxon>Plexauridae</taxon>
        <taxon>Paramuricea</taxon>
    </lineage>
</organism>
<dbReference type="OrthoDB" id="8195456at2759"/>
<comment type="caution">
    <text evidence="4">The sequence shown here is derived from an EMBL/GenBank/DDBJ whole genome shotgun (WGS) entry which is preliminary data.</text>
</comment>
<evidence type="ECO:0000256" key="1">
    <source>
        <dbReference type="SAM" id="Coils"/>
    </source>
</evidence>
<dbReference type="InterPro" id="IPR049390">
    <property type="entry name" value="FBF1_C"/>
</dbReference>
<protein>
    <recommendedName>
        <fullName evidence="3">Fas-binding factor 1 C-terminal domain-containing protein</fullName>
    </recommendedName>
</protein>
<dbReference type="PANTHER" id="PTHR33689">
    <property type="entry name" value="FAS-BINDING FACTOR 1"/>
    <property type="match status" value="1"/>
</dbReference>
<feature type="region of interest" description="Disordered" evidence="2">
    <location>
        <begin position="657"/>
        <end position="688"/>
    </location>
</feature>
<dbReference type="GO" id="GO:0097539">
    <property type="term" value="C:ciliary transition fiber"/>
    <property type="evidence" value="ECO:0007669"/>
    <property type="project" value="InterPro"/>
</dbReference>
<dbReference type="Pfam" id="PF21007">
    <property type="entry name" value="FBF1"/>
    <property type="match status" value="1"/>
</dbReference>
<evidence type="ECO:0000313" key="4">
    <source>
        <dbReference type="EMBL" id="CAB4016222.1"/>
    </source>
</evidence>
<dbReference type="AlphaFoldDB" id="A0A7D9IYP7"/>
<evidence type="ECO:0000256" key="2">
    <source>
        <dbReference type="SAM" id="MobiDB-lite"/>
    </source>
</evidence>
<evidence type="ECO:0000259" key="3">
    <source>
        <dbReference type="Pfam" id="PF21007"/>
    </source>
</evidence>
<evidence type="ECO:0000313" key="5">
    <source>
        <dbReference type="Proteomes" id="UP001152795"/>
    </source>
</evidence>
<dbReference type="Proteomes" id="UP001152795">
    <property type="component" value="Unassembled WGS sequence"/>
</dbReference>
<dbReference type="PANTHER" id="PTHR33689:SF1">
    <property type="entry name" value="FAS-BINDING FACTOR 1"/>
    <property type="match status" value="1"/>
</dbReference>
<dbReference type="GO" id="GO:0036064">
    <property type="term" value="C:ciliary basal body"/>
    <property type="evidence" value="ECO:0007669"/>
    <property type="project" value="TreeGrafter"/>
</dbReference>